<gene>
    <name evidence="3" type="ORF">F8O05_12690</name>
</gene>
<evidence type="ECO:0000313" key="4">
    <source>
        <dbReference type="Proteomes" id="UP000433493"/>
    </source>
</evidence>
<evidence type="ECO:0000259" key="2">
    <source>
        <dbReference type="PROSITE" id="PS50846"/>
    </source>
</evidence>
<dbReference type="RefSeq" id="WP_158053118.1">
    <property type="nucleotide sequence ID" value="NZ_WBKB01000009.1"/>
</dbReference>
<dbReference type="Pfam" id="PF00403">
    <property type="entry name" value="HMA"/>
    <property type="match status" value="1"/>
</dbReference>
<dbReference type="PROSITE" id="PS01047">
    <property type="entry name" value="HMA_1"/>
    <property type="match status" value="1"/>
</dbReference>
<dbReference type="AlphaFoldDB" id="A0A7J5B8A0"/>
<dbReference type="Proteomes" id="UP000433493">
    <property type="component" value="Unassembled WGS sequence"/>
</dbReference>
<keyword evidence="1" id="KW-0479">Metal-binding</keyword>
<keyword evidence="4" id="KW-1185">Reference proteome</keyword>
<proteinExistence type="predicted"/>
<dbReference type="CDD" id="cd00371">
    <property type="entry name" value="HMA"/>
    <property type="match status" value="1"/>
</dbReference>
<sequence>MDVTSEQELPVNGMTCGHCAQSLATVLSTLGGIDNVDVDVAPGRVTLYSAHPLSAGELAAAVSEAGFEFTAVHERAR</sequence>
<dbReference type="SUPFAM" id="SSF55008">
    <property type="entry name" value="HMA, heavy metal-associated domain"/>
    <property type="match status" value="1"/>
</dbReference>
<dbReference type="EMBL" id="WBKB01000009">
    <property type="protein sequence ID" value="KAB1641435.1"/>
    <property type="molecule type" value="Genomic_DNA"/>
</dbReference>
<dbReference type="PROSITE" id="PS50846">
    <property type="entry name" value="HMA_2"/>
    <property type="match status" value="1"/>
</dbReference>
<accession>A0A7J5B8A0</accession>
<evidence type="ECO:0000256" key="1">
    <source>
        <dbReference type="ARBA" id="ARBA00022723"/>
    </source>
</evidence>
<dbReference type="OrthoDB" id="9813965at2"/>
<reference evidence="3 4" key="1">
    <citation type="submission" date="2019-09" db="EMBL/GenBank/DDBJ databases">
        <title>Phylogeny of genus Pseudoclavibacter and closely related genus.</title>
        <authorList>
            <person name="Li Y."/>
        </authorList>
    </citation>
    <scope>NUCLEOTIDE SEQUENCE [LARGE SCALE GENOMIC DNA]</scope>
    <source>
        <strain evidence="3 4">KCTC 13959</strain>
    </source>
</reference>
<organism evidence="3 4">
    <name type="scientific">Gulosibacter chungangensis</name>
    <dbReference type="NCBI Taxonomy" id="979746"/>
    <lineage>
        <taxon>Bacteria</taxon>
        <taxon>Bacillati</taxon>
        <taxon>Actinomycetota</taxon>
        <taxon>Actinomycetes</taxon>
        <taxon>Micrococcales</taxon>
        <taxon>Microbacteriaceae</taxon>
        <taxon>Gulosibacter</taxon>
    </lineage>
</organism>
<dbReference type="Gene3D" id="3.30.70.100">
    <property type="match status" value="1"/>
</dbReference>
<dbReference type="GO" id="GO:0046872">
    <property type="term" value="F:metal ion binding"/>
    <property type="evidence" value="ECO:0007669"/>
    <property type="project" value="UniProtKB-KW"/>
</dbReference>
<feature type="domain" description="HMA" evidence="2">
    <location>
        <begin position="5"/>
        <end position="70"/>
    </location>
</feature>
<dbReference type="InterPro" id="IPR017969">
    <property type="entry name" value="Heavy-metal-associated_CS"/>
</dbReference>
<dbReference type="InterPro" id="IPR006121">
    <property type="entry name" value="HMA_dom"/>
</dbReference>
<evidence type="ECO:0000313" key="3">
    <source>
        <dbReference type="EMBL" id="KAB1641435.1"/>
    </source>
</evidence>
<comment type="caution">
    <text evidence="3">The sequence shown here is derived from an EMBL/GenBank/DDBJ whole genome shotgun (WGS) entry which is preliminary data.</text>
</comment>
<protein>
    <submittedName>
        <fullName evidence="3">Heavy-metal-associated domain-containing protein</fullName>
    </submittedName>
</protein>
<dbReference type="InterPro" id="IPR036163">
    <property type="entry name" value="HMA_dom_sf"/>
</dbReference>
<name>A0A7J5B8A0_9MICO</name>